<dbReference type="EMBL" id="GBRH01268740">
    <property type="protein sequence ID" value="JAD29155.1"/>
    <property type="molecule type" value="Transcribed_RNA"/>
</dbReference>
<evidence type="ECO:0000313" key="2">
    <source>
        <dbReference type="EMBL" id="JAD29155.1"/>
    </source>
</evidence>
<sequence>MCCRVARIVEFWFLFCVPNCSATDSLVSSIVVSLLFGIHGNNDVLMIIQSKNDAMMPNSMPLKW</sequence>
<protein>
    <recommendedName>
        <fullName evidence="3">Secreted protein</fullName>
    </recommendedName>
</protein>
<reference evidence="2" key="2">
    <citation type="journal article" date="2015" name="Data Brief">
        <title>Shoot transcriptome of the giant reed, Arundo donax.</title>
        <authorList>
            <person name="Barrero R.A."/>
            <person name="Guerrero F.D."/>
            <person name="Moolhuijzen P."/>
            <person name="Goolsby J.A."/>
            <person name="Tidwell J."/>
            <person name="Bellgard S.E."/>
            <person name="Bellgard M.I."/>
        </authorList>
    </citation>
    <scope>NUCLEOTIDE SEQUENCE</scope>
    <source>
        <tissue evidence="2">Shoot tissue taken approximately 20 cm above the soil surface</tissue>
    </source>
</reference>
<feature type="chain" id="PRO_5002044870" description="Secreted protein" evidence="1">
    <location>
        <begin position="23"/>
        <end position="64"/>
    </location>
</feature>
<keyword evidence="1" id="KW-0732">Signal</keyword>
<dbReference type="AlphaFoldDB" id="A0A0A8YXG3"/>
<evidence type="ECO:0008006" key="3">
    <source>
        <dbReference type="Google" id="ProtNLM"/>
    </source>
</evidence>
<name>A0A0A8YXG3_ARUDO</name>
<feature type="signal peptide" evidence="1">
    <location>
        <begin position="1"/>
        <end position="22"/>
    </location>
</feature>
<organism evidence="2">
    <name type="scientific">Arundo donax</name>
    <name type="common">Giant reed</name>
    <name type="synonym">Donax arundinaceus</name>
    <dbReference type="NCBI Taxonomy" id="35708"/>
    <lineage>
        <taxon>Eukaryota</taxon>
        <taxon>Viridiplantae</taxon>
        <taxon>Streptophyta</taxon>
        <taxon>Embryophyta</taxon>
        <taxon>Tracheophyta</taxon>
        <taxon>Spermatophyta</taxon>
        <taxon>Magnoliopsida</taxon>
        <taxon>Liliopsida</taxon>
        <taxon>Poales</taxon>
        <taxon>Poaceae</taxon>
        <taxon>PACMAD clade</taxon>
        <taxon>Arundinoideae</taxon>
        <taxon>Arundineae</taxon>
        <taxon>Arundo</taxon>
    </lineage>
</organism>
<evidence type="ECO:0000256" key="1">
    <source>
        <dbReference type="SAM" id="SignalP"/>
    </source>
</evidence>
<accession>A0A0A8YXG3</accession>
<reference evidence="2" key="1">
    <citation type="submission" date="2014-09" db="EMBL/GenBank/DDBJ databases">
        <authorList>
            <person name="Magalhaes I.L.F."/>
            <person name="Oliveira U."/>
            <person name="Santos F.R."/>
            <person name="Vidigal T.H.D.A."/>
            <person name="Brescovit A.D."/>
            <person name="Santos A.J."/>
        </authorList>
    </citation>
    <scope>NUCLEOTIDE SEQUENCE</scope>
    <source>
        <tissue evidence="2">Shoot tissue taken approximately 20 cm above the soil surface</tissue>
    </source>
</reference>
<proteinExistence type="predicted"/>